<dbReference type="InterPro" id="IPR028082">
    <property type="entry name" value="Peripla_BP_I"/>
</dbReference>
<dbReference type="SMART" id="SM00354">
    <property type="entry name" value="HTH_LACI"/>
    <property type="match status" value="1"/>
</dbReference>
<dbReference type="CDD" id="cd06267">
    <property type="entry name" value="PBP1_LacI_sugar_binding-like"/>
    <property type="match status" value="1"/>
</dbReference>
<evidence type="ECO:0000259" key="5">
    <source>
        <dbReference type="PROSITE" id="PS50932"/>
    </source>
</evidence>
<dbReference type="Gene3D" id="3.40.50.2300">
    <property type="match status" value="2"/>
</dbReference>
<comment type="caution">
    <text evidence="6">The sequence shown here is derived from an EMBL/GenBank/DDBJ whole genome shotgun (WGS) entry which is preliminary data.</text>
</comment>
<dbReference type="Proteomes" id="UP000322025">
    <property type="component" value="Unassembled WGS sequence"/>
</dbReference>
<dbReference type="EMBL" id="VMSO01000016">
    <property type="protein sequence ID" value="KAA8500790.1"/>
    <property type="molecule type" value="Genomic_DNA"/>
</dbReference>
<evidence type="ECO:0000256" key="4">
    <source>
        <dbReference type="ARBA" id="ARBA00023163"/>
    </source>
</evidence>
<evidence type="ECO:0000313" key="7">
    <source>
        <dbReference type="Proteomes" id="UP000322025"/>
    </source>
</evidence>
<proteinExistence type="predicted"/>
<feature type="domain" description="HTH lacI-type" evidence="5">
    <location>
        <begin position="3"/>
        <end position="56"/>
    </location>
</feature>
<reference evidence="6" key="1">
    <citation type="submission" date="2019-07" db="EMBL/GenBank/DDBJ databases">
        <authorList>
            <person name="Wongkuna S."/>
            <person name="Scaria J."/>
        </authorList>
    </citation>
    <scope>NUCLEOTIDE SEQUENCE [LARGE SCALE GENOMIC DNA]</scope>
    <source>
        <strain evidence="6">SW178</strain>
    </source>
</reference>
<dbReference type="Pfam" id="PF13377">
    <property type="entry name" value="Peripla_BP_3"/>
    <property type="match status" value="1"/>
</dbReference>
<dbReference type="RefSeq" id="WP_150311223.1">
    <property type="nucleotide sequence ID" value="NZ_VMSO01000016.1"/>
</dbReference>
<evidence type="ECO:0000256" key="2">
    <source>
        <dbReference type="ARBA" id="ARBA00023015"/>
    </source>
</evidence>
<sequence>MGATMKDIAKRTGLGLATISSYLNGGNVREKNRIKIEEAIRELHFEVNEVARGLKTNRTKTIGIVIPELNNIFFAEIITEAEDILRSHGYATMICDCRSDTEREKEAVDFLYHRRVDGLIVMPTGTSDPGFQKFIRAGKPIVMIDRKMKDVCCDCILVDNEGAAEDAVNRLVRAGHRKIGMIAGPEDVYTARERQRGYEKALRENNAVYEEGLMARGNYTIAGGAKAMRQLWENNPDMTAVFISNYEMTVGAMMEINDLGIRVPDELSVIGFDNVDFAKASVPRLSIVTQPTAQIAQEAADTLIEKLQERDSAVNQKEDGQDREKTTVTVTLKTGFVEGCSVKASEKVS</sequence>
<keyword evidence="1" id="KW-0678">Repressor</keyword>
<keyword evidence="2" id="KW-0805">Transcription regulation</keyword>
<dbReference type="PANTHER" id="PTHR30146:SF148">
    <property type="entry name" value="HTH-TYPE TRANSCRIPTIONAL REPRESSOR PURR-RELATED"/>
    <property type="match status" value="1"/>
</dbReference>
<dbReference type="AlphaFoldDB" id="A0A5M9HUW6"/>
<dbReference type="GO" id="GO:0000976">
    <property type="term" value="F:transcription cis-regulatory region binding"/>
    <property type="evidence" value="ECO:0007669"/>
    <property type="project" value="TreeGrafter"/>
</dbReference>
<dbReference type="PROSITE" id="PS50932">
    <property type="entry name" value="HTH_LACI_2"/>
    <property type="match status" value="1"/>
</dbReference>
<dbReference type="GO" id="GO:0003700">
    <property type="term" value="F:DNA-binding transcription factor activity"/>
    <property type="evidence" value="ECO:0007669"/>
    <property type="project" value="TreeGrafter"/>
</dbReference>
<dbReference type="InterPro" id="IPR000843">
    <property type="entry name" value="HTH_LacI"/>
</dbReference>
<dbReference type="InterPro" id="IPR046335">
    <property type="entry name" value="LacI/GalR-like_sensor"/>
</dbReference>
<keyword evidence="3" id="KW-0238">DNA-binding</keyword>
<dbReference type="PANTHER" id="PTHR30146">
    <property type="entry name" value="LACI-RELATED TRANSCRIPTIONAL REPRESSOR"/>
    <property type="match status" value="1"/>
</dbReference>
<dbReference type="InterPro" id="IPR010982">
    <property type="entry name" value="Lambda_DNA-bd_dom_sf"/>
</dbReference>
<dbReference type="SUPFAM" id="SSF47413">
    <property type="entry name" value="lambda repressor-like DNA-binding domains"/>
    <property type="match status" value="1"/>
</dbReference>
<protein>
    <submittedName>
        <fullName evidence="6">LacI family transcriptional regulator</fullName>
    </submittedName>
</protein>
<evidence type="ECO:0000256" key="3">
    <source>
        <dbReference type="ARBA" id="ARBA00023125"/>
    </source>
</evidence>
<keyword evidence="4" id="KW-0804">Transcription</keyword>
<dbReference type="Pfam" id="PF00356">
    <property type="entry name" value="LacI"/>
    <property type="match status" value="1"/>
</dbReference>
<name>A0A5M9HUW6_9FIRM</name>
<evidence type="ECO:0000313" key="6">
    <source>
        <dbReference type="EMBL" id="KAA8500790.1"/>
    </source>
</evidence>
<evidence type="ECO:0000256" key="1">
    <source>
        <dbReference type="ARBA" id="ARBA00022491"/>
    </source>
</evidence>
<dbReference type="Gene3D" id="1.10.260.40">
    <property type="entry name" value="lambda repressor-like DNA-binding domains"/>
    <property type="match status" value="1"/>
</dbReference>
<organism evidence="6 7">
    <name type="scientific">Mediterraneibacter catenae</name>
    <dbReference type="NCBI Taxonomy" id="2594882"/>
    <lineage>
        <taxon>Bacteria</taxon>
        <taxon>Bacillati</taxon>
        <taxon>Bacillota</taxon>
        <taxon>Clostridia</taxon>
        <taxon>Lachnospirales</taxon>
        <taxon>Lachnospiraceae</taxon>
        <taxon>Mediterraneibacter</taxon>
    </lineage>
</organism>
<accession>A0A5M9HUW6</accession>
<keyword evidence="7" id="KW-1185">Reference proteome</keyword>
<gene>
    <name evidence="6" type="ORF">FNY66_11450</name>
</gene>
<dbReference type="CDD" id="cd01392">
    <property type="entry name" value="HTH_LacI"/>
    <property type="match status" value="1"/>
</dbReference>
<dbReference type="SUPFAM" id="SSF53822">
    <property type="entry name" value="Periplasmic binding protein-like I"/>
    <property type="match status" value="1"/>
</dbReference>
<dbReference type="OrthoDB" id="308642at2"/>